<feature type="transmembrane region" description="Helical" evidence="1">
    <location>
        <begin position="14"/>
        <end position="34"/>
    </location>
</feature>
<comment type="caution">
    <text evidence="2">The sequence shown here is derived from an EMBL/GenBank/DDBJ whole genome shotgun (WGS) entry which is preliminary data.</text>
</comment>
<name>A0A6H3NJ27_9LEPT</name>
<keyword evidence="1" id="KW-1133">Transmembrane helix</keyword>
<accession>A0A6H3NJ27</accession>
<dbReference type="OrthoDB" id="340615at2"/>
<keyword evidence="3" id="KW-1185">Reference proteome</keyword>
<reference evidence="2" key="1">
    <citation type="journal article" date="2019" name="PLoS Negl. Trop. Dis.">
        <title>Revisiting the worldwide diversity of Leptospira species in the environment.</title>
        <authorList>
            <person name="Vincent A.T."/>
            <person name="Schiettekatte O."/>
            <person name="Bourhy P."/>
            <person name="Veyrier F.J."/>
            <person name="Picardeau M."/>
        </authorList>
    </citation>
    <scope>NUCLEOTIDE SEQUENCE [LARGE SCALE GENOMIC DNA]</scope>
    <source>
        <strain evidence="2">201601109</strain>
    </source>
</reference>
<keyword evidence="1" id="KW-0812">Transmembrane</keyword>
<gene>
    <name evidence="2" type="ORF">EHR08_17250</name>
</gene>
<evidence type="ECO:0000313" key="2">
    <source>
        <dbReference type="EMBL" id="TGN11267.1"/>
    </source>
</evidence>
<protein>
    <recommendedName>
        <fullName evidence="4">Transmembrane protein</fullName>
    </recommendedName>
</protein>
<dbReference type="EMBL" id="RQHU01000024">
    <property type="protein sequence ID" value="TGN11267.1"/>
    <property type="molecule type" value="Genomic_DNA"/>
</dbReference>
<evidence type="ECO:0000313" key="3">
    <source>
        <dbReference type="Proteomes" id="UP000297649"/>
    </source>
</evidence>
<dbReference type="RefSeq" id="WP_135743557.1">
    <property type="nucleotide sequence ID" value="NZ_JAIZBI010000005.1"/>
</dbReference>
<evidence type="ECO:0008006" key="4">
    <source>
        <dbReference type="Google" id="ProtNLM"/>
    </source>
</evidence>
<keyword evidence="1" id="KW-0472">Membrane</keyword>
<dbReference type="AlphaFoldDB" id="A0A6H3NJ27"/>
<proteinExistence type="predicted"/>
<organism evidence="2 3">
    <name type="scientific">Leptospira bandrabouensis</name>
    <dbReference type="NCBI Taxonomy" id="2484903"/>
    <lineage>
        <taxon>Bacteria</taxon>
        <taxon>Pseudomonadati</taxon>
        <taxon>Spirochaetota</taxon>
        <taxon>Spirochaetia</taxon>
        <taxon>Leptospirales</taxon>
        <taxon>Leptospiraceae</taxon>
        <taxon>Leptospira</taxon>
    </lineage>
</organism>
<evidence type="ECO:0000256" key="1">
    <source>
        <dbReference type="SAM" id="Phobius"/>
    </source>
</evidence>
<dbReference type="Proteomes" id="UP000297649">
    <property type="component" value="Unassembled WGS sequence"/>
</dbReference>
<sequence>MKQKGNILKTNQKFVSWILFLSFAFVLFCSAGMINCPKTGFGYVRDIVEVQNDFTFPCHNSSDDEGNTNQTNHCQCLEDSKSQEIFNELTLSKLLQISFYFLFYSPSVEPILVLSENQKHWESFLIFEDDFQNQQKTIKLLI</sequence>